<dbReference type="PANTHER" id="PTHR47784:SF4">
    <property type="entry name" value="ZN(II)2CYS6 TRANSCRIPTION FACTOR (EUROFUNG)"/>
    <property type="match status" value="1"/>
</dbReference>
<gene>
    <name evidence="1" type="ORF">FDENT_11704</name>
</gene>
<reference evidence="1 2" key="1">
    <citation type="submission" date="2020-05" db="EMBL/GenBank/DDBJ databases">
        <title>Identification and distribution of gene clusters putatively required for synthesis of sphingolipid metabolism inhibitors in phylogenetically diverse species of the filamentous fungus Fusarium.</title>
        <authorList>
            <person name="Kim H.-S."/>
            <person name="Busman M."/>
            <person name="Brown D.W."/>
            <person name="Divon H."/>
            <person name="Uhlig S."/>
            <person name="Proctor R.H."/>
        </authorList>
    </citation>
    <scope>NUCLEOTIDE SEQUENCE [LARGE SCALE GENOMIC DNA]</scope>
    <source>
        <strain evidence="1 2">NRRL 25311</strain>
    </source>
</reference>
<evidence type="ECO:0000313" key="2">
    <source>
        <dbReference type="Proteomes" id="UP000562682"/>
    </source>
</evidence>
<dbReference type="EMBL" id="JAAOAK010000385">
    <property type="protein sequence ID" value="KAF5668775.1"/>
    <property type="molecule type" value="Genomic_DNA"/>
</dbReference>
<dbReference type="Proteomes" id="UP000562682">
    <property type="component" value="Unassembled WGS sequence"/>
</dbReference>
<dbReference type="GO" id="GO:0001228">
    <property type="term" value="F:DNA-binding transcription activator activity, RNA polymerase II-specific"/>
    <property type="evidence" value="ECO:0007669"/>
    <property type="project" value="TreeGrafter"/>
</dbReference>
<sequence length="282" mass="32140">MRHLQLLVHFSFAILAPELEEDHLCTKLVLEAALTEKYLMLEVLAISARYLSTVDTDEGDCYSRQAMELQTMAIELFNNADTATADENCIARLLFSSILGRHMLVDVLARRDPDLRSFVDQFTQGARVQRGVKYVTTAQEWEILLTSKFGPLITKGLDPLGFHDLPPLRPHFMSLLSRRTHLDHHDKEACTKALSLVEGALDDLQHPDRSSFGLRMIFVWPILIPERFIDLLERGIPEAIAIMGRYSILLHAGEPLWQVKDVGQYLLKLVSSFLGSEWDEWL</sequence>
<comment type="caution">
    <text evidence="1">The sequence shown here is derived from an EMBL/GenBank/DDBJ whole genome shotgun (WGS) entry which is preliminary data.</text>
</comment>
<dbReference type="PANTHER" id="PTHR47784">
    <property type="entry name" value="STEROL UPTAKE CONTROL PROTEIN 2"/>
    <property type="match status" value="1"/>
</dbReference>
<dbReference type="AlphaFoldDB" id="A0A8H5TGA2"/>
<evidence type="ECO:0000313" key="1">
    <source>
        <dbReference type="EMBL" id="KAF5668775.1"/>
    </source>
</evidence>
<organism evidence="1 2">
    <name type="scientific">Fusarium denticulatum</name>
    <dbReference type="NCBI Taxonomy" id="48507"/>
    <lineage>
        <taxon>Eukaryota</taxon>
        <taxon>Fungi</taxon>
        <taxon>Dikarya</taxon>
        <taxon>Ascomycota</taxon>
        <taxon>Pezizomycotina</taxon>
        <taxon>Sordariomycetes</taxon>
        <taxon>Hypocreomycetidae</taxon>
        <taxon>Hypocreales</taxon>
        <taxon>Nectriaceae</taxon>
        <taxon>Fusarium</taxon>
        <taxon>Fusarium fujikuroi species complex</taxon>
    </lineage>
</organism>
<name>A0A8H5TGA2_9HYPO</name>
<dbReference type="InterPro" id="IPR053157">
    <property type="entry name" value="Sterol_Uptake_Regulator"/>
</dbReference>
<keyword evidence="2" id="KW-1185">Reference proteome</keyword>
<protein>
    <submittedName>
        <fullName evidence="1">Uncharacterized protein</fullName>
    </submittedName>
</protein>
<accession>A0A8H5TGA2</accession>
<proteinExistence type="predicted"/>